<dbReference type="PANTHER" id="PTHR35146">
    <property type="entry name" value="UPF0178 PROTEIN YAII"/>
    <property type="match status" value="1"/>
</dbReference>
<evidence type="ECO:0000313" key="3">
    <source>
        <dbReference type="Proteomes" id="UP000830343"/>
    </source>
</evidence>
<reference evidence="2" key="2">
    <citation type="submission" date="2022-04" db="EMBL/GenBank/DDBJ databases">
        <title>Antimicrobial genetic elements in methicillin-resistant Macrococcus armenti.</title>
        <authorList>
            <person name="Keller J.E."/>
            <person name="Schwendener S."/>
            <person name="Pantucek R."/>
            <person name="Perreten V."/>
        </authorList>
    </citation>
    <scope>NUCLEOTIDE SEQUENCE</scope>
    <source>
        <strain evidence="2">CCM 2609</strain>
    </source>
</reference>
<protein>
    <submittedName>
        <fullName evidence="2">DUF188 domain-containing protein</fullName>
    </submittedName>
</protein>
<dbReference type="EMBL" id="CP094348">
    <property type="protein sequence ID" value="UOB20989.1"/>
    <property type="molecule type" value="Genomic_DNA"/>
</dbReference>
<proteinExistence type="inferred from homology"/>
<dbReference type="PANTHER" id="PTHR35146:SF1">
    <property type="entry name" value="UPF0178 PROTEIN YAII"/>
    <property type="match status" value="1"/>
</dbReference>
<accession>A0ABY3ZVQ5</accession>
<dbReference type="InterPro" id="IPR003791">
    <property type="entry name" value="UPF0178"/>
</dbReference>
<dbReference type="Pfam" id="PF02639">
    <property type="entry name" value="DUF188"/>
    <property type="match status" value="1"/>
</dbReference>
<dbReference type="Proteomes" id="UP000830343">
    <property type="component" value="Chromosome"/>
</dbReference>
<organism evidence="2 3">
    <name type="scientific">Macrococcus armenti</name>
    <dbReference type="NCBI Taxonomy" id="2875764"/>
    <lineage>
        <taxon>Bacteria</taxon>
        <taxon>Bacillati</taxon>
        <taxon>Bacillota</taxon>
        <taxon>Bacilli</taxon>
        <taxon>Bacillales</taxon>
        <taxon>Staphylococcaceae</taxon>
        <taxon>Macrococcus</taxon>
    </lineage>
</organism>
<sequence length="165" mass="18852">MHSYLNNTENKWPKKLQSDNFKIIIDADSSPVVHETIKVAAQHDIPVYLVKDYAHHTTTDYGEHVTTMYVDTASDSADYKIAALIQENDIVVTGDYGLASIVLHKARAIHHTGFLYSAQNIDTLLLTRHIHHESRKRNKRVKGPSKFTEMDRKQFIISLEQLIKA</sequence>
<dbReference type="RefSeq" id="WP_243366315.1">
    <property type="nucleotide sequence ID" value="NZ_CP094348.1"/>
</dbReference>
<keyword evidence="3" id="KW-1185">Reference proteome</keyword>
<reference evidence="2" key="1">
    <citation type="submission" date="2022-03" db="EMBL/GenBank/DDBJ databases">
        <authorList>
            <person name="Vrbovska V."/>
            <person name="Kovarovic V."/>
            <person name="Botka T."/>
            <person name="Pantucek R."/>
        </authorList>
    </citation>
    <scope>NUCLEOTIDE SEQUENCE</scope>
    <source>
        <strain evidence="2">CCM 2609</strain>
    </source>
</reference>
<evidence type="ECO:0000256" key="1">
    <source>
        <dbReference type="ARBA" id="ARBA00008522"/>
    </source>
</evidence>
<gene>
    <name evidence="2" type="ORF">MRZ06_02595</name>
</gene>
<evidence type="ECO:0000313" key="2">
    <source>
        <dbReference type="EMBL" id="UOB20989.1"/>
    </source>
</evidence>
<name>A0ABY3ZVQ5_9STAP</name>
<comment type="similarity">
    <text evidence="1">Belongs to the UPF0178 family.</text>
</comment>